<comment type="similarity">
    <text evidence="2">Belongs to the bacterial solute-binding protein 1 family.</text>
</comment>
<keyword evidence="5" id="KW-1185">Reference proteome</keyword>
<reference evidence="4 5" key="1">
    <citation type="submission" date="2019-08" db="EMBL/GenBank/DDBJ databases">
        <authorList>
            <person name="Ye J."/>
        </authorList>
    </citation>
    <scope>NUCLEOTIDE SEQUENCE [LARGE SCALE GENOMIC DNA]</scope>
    <source>
        <strain evidence="4 5">TK008</strain>
    </source>
</reference>
<evidence type="ECO:0000313" key="5">
    <source>
        <dbReference type="Proteomes" id="UP000321562"/>
    </source>
</evidence>
<evidence type="ECO:0000256" key="2">
    <source>
        <dbReference type="ARBA" id="ARBA00008520"/>
    </source>
</evidence>
<dbReference type="Pfam" id="PF01547">
    <property type="entry name" value="SBP_bac_1"/>
    <property type="match status" value="1"/>
</dbReference>
<sequence>MNTLFRTSLIGIALAGTTALPALADEISWIYCGDRIDPAHEKYIGEWNAANPDYPVVPELVGWAQCQDKATTLAAAGSPVGIAYVGSRTLKEFALNELIVPVPMTEEEKAAYYPNIVETVTFQDTQWGVPIAFSTKALYWNKDLFKEAGLDPETPPKTWAEEIEFAKTIKEKTGKAGYGLSAKTFDNTMHQFLHWVYTNNGKVIDAEDNIVLDSPQNLAALQAYKDITPWSVEGATAYEQNEMRAIFLDGQVGMLQAAVSTAFLLKDTDIDWGVTDLPLGPDAQGPGTLMITDSLVVFADTGVEEKATEFAKYITQPSIQEEYEAGGLAGLTPLRPSPAVDAMVEADPYWKPFVDGIEFGGPEPLFTDYKGLQNVMIEMVQSVVTGSAEPQAALTKAAEALEEYK</sequence>
<name>A0A5C6S468_9RHOB</name>
<dbReference type="PANTHER" id="PTHR43649">
    <property type="entry name" value="ARABINOSE-BINDING PROTEIN-RELATED"/>
    <property type="match status" value="1"/>
</dbReference>
<dbReference type="OrthoDB" id="2509690at2"/>
<dbReference type="Gene3D" id="3.40.190.10">
    <property type="entry name" value="Periplasmic binding protein-like II"/>
    <property type="match status" value="2"/>
</dbReference>
<protein>
    <submittedName>
        <fullName evidence="4">Extracellular solute-binding protein</fullName>
    </submittedName>
</protein>
<evidence type="ECO:0000313" key="4">
    <source>
        <dbReference type="EMBL" id="TXB69276.1"/>
    </source>
</evidence>
<gene>
    <name evidence="4" type="ORF">FQV27_09975</name>
</gene>
<dbReference type="GO" id="GO:0042597">
    <property type="term" value="C:periplasmic space"/>
    <property type="evidence" value="ECO:0007669"/>
    <property type="project" value="UniProtKB-SubCell"/>
</dbReference>
<organism evidence="4 5">
    <name type="scientific">Paracoccus aurantiacus</name>
    <dbReference type="NCBI Taxonomy" id="2599412"/>
    <lineage>
        <taxon>Bacteria</taxon>
        <taxon>Pseudomonadati</taxon>
        <taxon>Pseudomonadota</taxon>
        <taxon>Alphaproteobacteria</taxon>
        <taxon>Rhodobacterales</taxon>
        <taxon>Paracoccaceae</taxon>
        <taxon>Paracoccus</taxon>
    </lineage>
</organism>
<comment type="subcellular location">
    <subcellularLocation>
        <location evidence="1">Periplasm</location>
    </subcellularLocation>
</comment>
<dbReference type="InterPro" id="IPR050490">
    <property type="entry name" value="Bact_solute-bd_prot1"/>
</dbReference>
<accession>A0A5C6S468</accession>
<comment type="caution">
    <text evidence="4">The sequence shown here is derived from an EMBL/GenBank/DDBJ whole genome shotgun (WGS) entry which is preliminary data.</text>
</comment>
<dbReference type="PANTHER" id="PTHR43649:SF30">
    <property type="entry name" value="ABC TRANSPORTER SUBSTRATE-BINDING PROTEIN"/>
    <property type="match status" value="1"/>
</dbReference>
<proteinExistence type="inferred from homology"/>
<dbReference type="AlphaFoldDB" id="A0A5C6S468"/>
<evidence type="ECO:0000256" key="1">
    <source>
        <dbReference type="ARBA" id="ARBA00004418"/>
    </source>
</evidence>
<feature type="signal peptide" evidence="3">
    <location>
        <begin position="1"/>
        <end position="24"/>
    </location>
</feature>
<keyword evidence="3" id="KW-0732">Signal</keyword>
<evidence type="ECO:0000256" key="3">
    <source>
        <dbReference type="SAM" id="SignalP"/>
    </source>
</evidence>
<dbReference type="EMBL" id="VOPL01000003">
    <property type="protein sequence ID" value="TXB69276.1"/>
    <property type="molecule type" value="Genomic_DNA"/>
</dbReference>
<dbReference type="SUPFAM" id="SSF53850">
    <property type="entry name" value="Periplasmic binding protein-like II"/>
    <property type="match status" value="1"/>
</dbReference>
<feature type="chain" id="PRO_5022841252" evidence="3">
    <location>
        <begin position="25"/>
        <end position="405"/>
    </location>
</feature>
<dbReference type="Proteomes" id="UP000321562">
    <property type="component" value="Unassembled WGS sequence"/>
</dbReference>
<dbReference type="RefSeq" id="WP_147097930.1">
    <property type="nucleotide sequence ID" value="NZ_JBHUFH010000011.1"/>
</dbReference>
<dbReference type="InterPro" id="IPR006059">
    <property type="entry name" value="SBP"/>
</dbReference>